<dbReference type="EMBL" id="CP061510">
    <property type="protein sequence ID" value="QSB45381.1"/>
    <property type="molecule type" value="Genomic_DNA"/>
</dbReference>
<dbReference type="Pfam" id="PF13622">
    <property type="entry name" value="4HBT_3"/>
    <property type="match status" value="1"/>
</dbReference>
<evidence type="ECO:0000313" key="3">
    <source>
        <dbReference type="EMBL" id="QSB45381.1"/>
    </source>
</evidence>
<sequence length="265" mass="28830">MTDETAFFTCDGDLFVPTALARSPWSGTAITGLAVSGLLMRAFETERPDAMHLARFTVDFLGEVPNAPLRLEHTWDKRGGRLSFSSVTLSSEDGRVGARASAMWLRDAETPAADFAQDYPRWQDIEAVPFWRGPALHGFGETRPVEGRIGLPGRGIVWVKPRFSVIAGQVASPLCQAAILSDMGNGIGTPVDGREFSFANTDIGLHLYREPVGEWLMIDSQGASGGRGDAVTHTTFADERGVYARGWQTLFVAPYPAGQPSHFEE</sequence>
<evidence type="ECO:0000259" key="1">
    <source>
        <dbReference type="Pfam" id="PF13622"/>
    </source>
</evidence>
<organism evidence="3 4">
    <name type="scientific">Tsuneonella flava</name>
    <dbReference type="NCBI Taxonomy" id="2055955"/>
    <lineage>
        <taxon>Bacteria</taxon>
        <taxon>Pseudomonadati</taxon>
        <taxon>Pseudomonadota</taxon>
        <taxon>Alphaproteobacteria</taxon>
        <taxon>Sphingomonadales</taxon>
        <taxon>Erythrobacteraceae</taxon>
        <taxon>Tsuneonella</taxon>
    </lineage>
</organism>
<dbReference type="SUPFAM" id="SSF54637">
    <property type="entry name" value="Thioesterase/thiol ester dehydrase-isomerase"/>
    <property type="match status" value="2"/>
</dbReference>
<gene>
    <name evidence="3" type="ORF">IDJ81_04450</name>
</gene>
<dbReference type="RefSeq" id="WP_205444365.1">
    <property type="nucleotide sequence ID" value="NZ_CP061510.1"/>
</dbReference>
<dbReference type="Pfam" id="PF20789">
    <property type="entry name" value="4HBT_3C"/>
    <property type="match status" value="1"/>
</dbReference>
<feature type="domain" description="Acyl-CoA thioesterase-like C-terminal" evidence="2">
    <location>
        <begin position="130"/>
        <end position="252"/>
    </location>
</feature>
<reference evidence="3 4" key="1">
    <citation type="submission" date="2020-09" db="EMBL/GenBank/DDBJ databases">
        <title>Complete genome sequence of altererythrobacter flavus SS-21NJ, isolated from Dongying oil sludge in Shandong province.</title>
        <authorList>
            <person name="Sun S."/>
            <person name="Zhang Z."/>
        </authorList>
    </citation>
    <scope>NUCLEOTIDE SEQUENCE [LARGE SCALE GENOMIC DNA]</scope>
    <source>
        <strain evidence="3 4">SS-21NJ</strain>
    </source>
</reference>
<protein>
    <submittedName>
        <fullName evidence="3">Thioesterase family protein</fullName>
    </submittedName>
</protein>
<dbReference type="InterPro" id="IPR042171">
    <property type="entry name" value="Acyl-CoA_hotdog"/>
</dbReference>
<dbReference type="Proteomes" id="UP000663637">
    <property type="component" value="Chromosome"/>
</dbReference>
<name>A0ABX7KAV0_9SPHN</name>
<dbReference type="InterPro" id="IPR049450">
    <property type="entry name" value="ACOT8-like_C"/>
</dbReference>
<dbReference type="Gene3D" id="2.40.160.210">
    <property type="entry name" value="Acyl-CoA thioesterase, double hotdog domain"/>
    <property type="match status" value="1"/>
</dbReference>
<dbReference type="InterPro" id="IPR049449">
    <property type="entry name" value="TesB_ACOT8-like_N"/>
</dbReference>
<feature type="domain" description="Acyl-CoA thioesterase-like N-terminal HotDog" evidence="1">
    <location>
        <begin position="22"/>
        <end position="103"/>
    </location>
</feature>
<dbReference type="InterPro" id="IPR029069">
    <property type="entry name" value="HotDog_dom_sf"/>
</dbReference>
<evidence type="ECO:0000259" key="2">
    <source>
        <dbReference type="Pfam" id="PF20789"/>
    </source>
</evidence>
<accession>A0ABX7KAV0</accession>
<evidence type="ECO:0000313" key="4">
    <source>
        <dbReference type="Proteomes" id="UP000663637"/>
    </source>
</evidence>
<proteinExistence type="predicted"/>
<keyword evidence="4" id="KW-1185">Reference proteome</keyword>